<evidence type="ECO:0000256" key="3">
    <source>
        <dbReference type="ARBA" id="ARBA00008321"/>
    </source>
</evidence>
<dbReference type="Pfam" id="PF06432">
    <property type="entry name" value="GPI2"/>
    <property type="match status" value="1"/>
</dbReference>
<feature type="transmembrane region" description="Helical" evidence="9">
    <location>
        <begin position="274"/>
        <end position="294"/>
    </location>
</feature>
<keyword evidence="4" id="KW-0337">GPI-anchor biosynthesis</keyword>
<name>A0A8C3DWK3_CORMO</name>
<feature type="region of interest" description="Disordered" evidence="8">
    <location>
        <begin position="1"/>
        <end position="106"/>
    </location>
</feature>
<evidence type="ECO:0000256" key="6">
    <source>
        <dbReference type="ARBA" id="ARBA00022989"/>
    </source>
</evidence>
<dbReference type="GO" id="GO:0006506">
    <property type="term" value="P:GPI anchor biosynthetic process"/>
    <property type="evidence" value="ECO:0007669"/>
    <property type="project" value="UniProtKB-UniPathway"/>
</dbReference>
<feature type="transmembrane region" description="Helical" evidence="9">
    <location>
        <begin position="314"/>
        <end position="331"/>
    </location>
</feature>
<proteinExistence type="inferred from homology"/>
<sequence>MGRGHAPSSKAGHAPGYPTKHKEDLAKSHRPAVPFSAAAFGLQGDSPSPRCRNHGRSIPPSRRAGRFVGPGRSESAPSTHWQQPVCRSRTCGSRDEQIPAWSRDVPRIDPQKLLKLTRSGERSPGRGCPLSGVAVPGTGTRHWDPALGPGPRPGLPARVPRLWPGGGGRERPGVPCATSGTGGGAAAPGLRSPLARPGAMEPVPGRRWQKVLYERQPFPDNYVDHRFLEELRKNVHARQYRYQAVVFQSGAVVQQLCSVCVFVLTWWYMDAGMLSPQGLFGAALVSSLLGYVLFDAVDGGAGRWASGRTRWADLKSTLVFAAFTYGFSPVLKTLTESISTDTIYAMSALMLLGHLIFFDYGANAAIVSSTLSLNMAIFASVCLASRLPRSLHAFVMVTFAMQIFALWPMLQKKLKARTPRCYVGVTVLFALAALAGLATVSSVGAVLFASLLLAISCLCPYCLIRLQLLKDNIHGPWDEAEIKEDLSRFLM</sequence>
<accession>A0A8C3DWK3</accession>
<comment type="pathway">
    <text evidence="2">Glycolipid biosynthesis; glycosylphosphatidylinositol-anchor biosynthesis.</text>
</comment>
<protein>
    <submittedName>
        <fullName evidence="10">Phosphatidylinositol glycan anchor biosynthesis class C</fullName>
    </submittedName>
</protein>
<comment type="subcellular location">
    <subcellularLocation>
        <location evidence="1">Membrane</location>
        <topology evidence="1">Multi-pass membrane protein</topology>
    </subcellularLocation>
</comment>
<keyword evidence="6 9" id="KW-1133">Transmembrane helix</keyword>
<dbReference type="Proteomes" id="UP000694553">
    <property type="component" value="Unassembled WGS sequence"/>
</dbReference>
<organism evidence="10 11">
    <name type="scientific">Corvus moneduloides</name>
    <name type="common">New Caledonian crow</name>
    <dbReference type="NCBI Taxonomy" id="1196302"/>
    <lineage>
        <taxon>Eukaryota</taxon>
        <taxon>Metazoa</taxon>
        <taxon>Chordata</taxon>
        <taxon>Craniata</taxon>
        <taxon>Vertebrata</taxon>
        <taxon>Euteleostomi</taxon>
        <taxon>Archelosauria</taxon>
        <taxon>Archosauria</taxon>
        <taxon>Dinosauria</taxon>
        <taxon>Saurischia</taxon>
        <taxon>Theropoda</taxon>
        <taxon>Coelurosauria</taxon>
        <taxon>Aves</taxon>
        <taxon>Neognathae</taxon>
        <taxon>Neoaves</taxon>
        <taxon>Telluraves</taxon>
        <taxon>Australaves</taxon>
        <taxon>Passeriformes</taxon>
        <taxon>Corvoidea</taxon>
        <taxon>Corvidae</taxon>
        <taxon>Corvus</taxon>
    </lineage>
</organism>
<keyword evidence="7 9" id="KW-0472">Membrane</keyword>
<feature type="transmembrane region" description="Helical" evidence="9">
    <location>
        <begin position="422"/>
        <end position="440"/>
    </location>
</feature>
<feature type="transmembrane region" description="Helical" evidence="9">
    <location>
        <begin position="393"/>
        <end position="410"/>
    </location>
</feature>
<feature type="transmembrane region" description="Helical" evidence="9">
    <location>
        <begin position="242"/>
        <end position="268"/>
    </location>
</feature>
<evidence type="ECO:0000313" key="11">
    <source>
        <dbReference type="Proteomes" id="UP000694553"/>
    </source>
</evidence>
<feature type="transmembrane region" description="Helical" evidence="9">
    <location>
        <begin position="446"/>
        <end position="464"/>
    </location>
</feature>
<keyword evidence="11" id="KW-1185">Reference proteome</keyword>
<reference evidence="10" key="3">
    <citation type="submission" date="2025-09" db="UniProtKB">
        <authorList>
            <consortium name="Ensembl"/>
        </authorList>
    </citation>
    <scope>IDENTIFICATION</scope>
</reference>
<dbReference type="InterPro" id="IPR009450">
    <property type="entry name" value="Plno_GlcNAc_GPI2"/>
</dbReference>
<comment type="similarity">
    <text evidence="3">Belongs to the PIGC family.</text>
</comment>
<feature type="region of interest" description="Disordered" evidence="8">
    <location>
        <begin position="118"/>
        <end position="155"/>
    </location>
</feature>
<dbReference type="PANTHER" id="PTHR12982:SF0">
    <property type="entry name" value="PHOSPHATIDYLINOSITOL N-ACETYLGLUCOSAMINYLTRANSFERASE SUBUNIT C"/>
    <property type="match status" value="1"/>
</dbReference>
<evidence type="ECO:0000256" key="2">
    <source>
        <dbReference type="ARBA" id="ARBA00004687"/>
    </source>
</evidence>
<dbReference type="PANTHER" id="PTHR12982">
    <property type="entry name" value="PHOSPHATIDYLINOSITOL GLYCAN, CLASS C"/>
    <property type="match status" value="1"/>
</dbReference>
<dbReference type="Ensembl" id="ENSCMUT00000014067.2">
    <property type="protein sequence ID" value="ENSCMUP00000013095.2"/>
    <property type="gene ID" value="ENSCMUG00000008237.2"/>
</dbReference>
<feature type="transmembrane region" description="Helical" evidence="9">
    <location>
        <begin position="369"/>
        <end position="387"/>
    </location>
</feature>
<evidence type="ECO:0000256" key="1">
    <source>
        <dbReference type="ARBA" id="ARBA00004141"/>
    </source>
</evidence>
<evidence type="ECO:0000256" key="5">
    <source>
        <dbReference type="ARBA" id="ARBA00022692"/>
    </source>
</evidence>
<dbReference type="UniPathway" id="UPA00196"/>
<gene>
    <name evidence="10" type="primary">PIGC</name>
</gene>
<feature type="transmembrane region" description="Helical" evidence="9">
    <location>
        <begin position="343"/>
        <end position="362"/>
    </location>
</feature>
<keyword evidence="5 9" id="KW-0812">Transmembrane</keyword>
<evidence type="ECO:0000256" key="7">
    <source>
        <dbReference type="ARBA" id="ARBA00023136"/>
    </source>
</evidence>
<evidence type="ECO:0000256" key="4">
    <source>
        <dbReference type="ARBA" id="ARBA00022502"/>
    </source>
</evidence>
<accession>A0A8U7N013</accession>
<reference evidence="11" key="1">
    <citation type="submission" date="2019-10" db="EMBL/GenBank/DDBJ databases">
        <title>Corvus moneduloides (New Caledonian crow) genome, bCorMon1, primary haplotype.</title>
        <authorList>
            <person name="Rutz C."/>
            <person name="Fungtammasan C."/>
            <person name="Mountcastle J."/>
            <person name="Formenti G."/>
            <person name="Chow W."/>
            <person name="Howe K."/>
            <person name="Steele M.P."/>
            <person name="Fernandes J."/>
            <person name="Gilbert M.T.P."/>
            <person name="Fedrigo O."/>
            <person name="Jarvis E.D."/>
            <person name="Gemmell N."/>
        </authorList>
    </citation>
    <scope>NUCLEOTIDE SEQUENCE [LARGE SCALE GENOMIC DNA]</scope>
</reference>
<reference evidence="10" key="2">
    <citation type="submission" date="2025-08" db="UniProtKB">
        <authorList>
            <consortium name="Ensembl"/>
        </authorList>
    </citation>
    <scope>IDENTIFICATION</scope>
</reference>
<evidence type="ECO:0000313" key="10">
    <source>
        <dbReference type="Ensembl" id="ENSCMUP00000013095.2"/>
    </source>
</evidence>
<evidence type="ECO:0000256" key="9">
    <source>
        <dbReference type="SAM" id="Phobius"/>
    </source>
</evidence>
<evidence type="ECO:0000256" key="8">
    <source>
        <dbReference type="SAM" id="MobiDB-lite"/>
    </source>
</evidence>
<dbReference type="AlphaFoldDB" id="A0A8C3DWK3"/>
<dbReference type="GO" id="GO:0000506">
    <property type="term" value="C:glycosylphosphatidylinositol-N-acetylglucosaminyltransferase (GPI-GnT) complex"/>
    <property type="evidence" value="ECO:0007669"/>
    <property type="project" value="TreeGrafter"/>
</dbReference>